<dbReference type="InterPro" id="IPR009100">
    <property type="entry name" value="AcylCoA_DH/oxidase_NM_dom_sf"/>
</dbReference>
<dbReference type="EMBL" id="JAOB01000069">
    <property type="protein sequence ID" value="EUA23143.1"/>
    <property type="molecule type" value="Genomic_DNA"/>
</dbReference>
<sequence length="114" mass="11747">MLAGLISGERTATAILTERAGSWNRSALAAVATADGDGWKLSGKAHHVLHGGAADDLVVIATIDAQPAIFLVNSADHGVIVEPEPVLDRTRRWPLSSSPAPQPCGSAVTARSTT</sequence>
<name>X7ZWP1_MYCXE</name>
<dbReference type="InterPro" id="IPR046373">
    <property type="entry name" value="Acyl-CoA_Oxase/DH_mid-dom_sf"/>
</dbReference>
<dbReference type="AlphaFoldDB" id="X7ZWP1"/>
<dbReference type="GO" id="GO:0016627">
    <property type="term" value="F:oxidoreductase activity, acting on the CH-CH group of donors"/>
    <property type="evidence" value="ECO:0007669"/>
    <property type="project" value="InterPro"/>
</dbReference>
<dbReference type="Gene3D" id="2.40.110.10">
    <property type="entry name" value="Butyryl-CoA Dehydrogenase, subunit A, domain 2"/>
    <property type="match status" value="1"/>
</dbReference>
<evidence type="ECO:0000256" key="1">
    <source>
        <dbReference type="SAM" id="MobiDB-lite"/>
    </source>
</evidence>
<dbReference type="SUPFAM" id="SSF56645">
    <property type="entry name" value="Acyl-CoA dehydrogenase NM domain-like"/>
    <property type="match status" value="1"/>
</dbReference>
<accession>X7ZWP1</accession>
<proteinExistence type="predicted"/>
<feature type="region of interest" description="Disordered" evidence="1">
    <location>
        <begin position="91"/>
        <end position="114"/>
    </location>
</feature>
<dbReference type="PATRIC" id="fig|1299334.3.peg.6973"/>
<comment type="caution">
    <text evidence="2">The sequence shown here is derived from an EMBL/GenBank/DDBJ whole genome shotgun (WGS) entry which is preliminary data.</text>
</comment>
<organism evidence="2">
    <name type="scientific">Mycobacterium xenopi 4042</name>
    <dbReference type="NCBI Taxonomy" id="1299334"/>
    <lineage>
        <taxon>Bacteria</taxon>
        <taxon>Bacillati</taxon>
        <taxon>Actinomycetota</taxon>
        <taxon>Actinomycetes</taxon>
        <taxon>Mycobacteriales</taxon>
        <taxon>Mycobacteriaceae</taxon>
        <taxon>Mycobacterium</taxon>
    </lineage>
</organism>
<gene>
    <name evidence="2" type="ORF">I553_5006</name>
</gene>
<protein>
    <submittedName>
        <fullName evidence="2">Putative acyl-CoA dehydrogenase</fullName>
    </submittedName>
</protein>
<reference evidence="2" key="1">
    <citation type="submission" date="2014-01" db="EMBL/GenBank/DDBJ databases">
        <authorList>
            <person name="Brown-Elliot B."/>
            <person name="Wallace R."/>
            <person name="Lenaerts A."/>
            <person name="Ordway D."/>
            <person name="DeGroote M.A."/>
            <person name="Parker T."/>
            <person name="Sizemore C."/>
            <person name="Tallon L.J."/>
            <person name="Sadzewicz L.K."/>
            <person name="Sengamalay N."/>
            <person name="Fraser C.M."/>
            <person name="Hine E."/>
            <person name="Shefchek K.A."/>
            <person name="Das S.P."/>
            <person name="Tettelin H."/>
        </authorList>
    </citation>
    <scope>NUCLEOTIDE SEQUENCE [LARGE SCALE GENOMIC DNA]</scope>
    <source>
        <strain evidence="2">4042</strain>
    </source>
</reference>
<evidence type="ECO:0000313" key="2">
    <source>
        <dbReference type="EMBL" id="EUA23143.1"/>
    </source>
</evidence>